<evidence type="ECO:0000313" key="1">
    <source>
        <dbReference type="EMBL" id="SCB31623.1"/>
    </source>
</evidence>
<accession>A0A1C3VV50</accession>
<sequence length="220" mass="24408">MPTWSMPELRNRPIACKTPIILLVFACDLRMPSLDDYIEKKLMAGFSIFTREEALAALPLKPDGFTAALTRQISKKRLANPRHGFYIILRSKDRIAGALDRSVGSISVLIAGYPSYAPPRCTARRTRPPLDRRVSGSYPFKSNRTSPEAHVIFKREPMPNELTGHPVISPKASLSCFGRCVTCRHQISISLSAAISVSIRAFAAITHYRGRCLRLALSGL</sequence>
<name>A0A1C3VV50_9HYPH</name>
<protein>
    <submittedName>
        <fullName evidence="1">Uncharacterized protein</fullName>
    </submittedName>
</protein>
<dbReference type="EMBL" id="FMAG01000004">
    <property type="protein sequence ID" value="SCB31623.1"/>
    <property type="molecule type" value="Genomic_DNA"/>
</dbReference>
<dbReference type="Proteomes" id="UP000199101">
    <property type="component" value="Unassembled WGS sequence"/>
</dbReference>
<organism evidence="1 2">
    <name type="scientific">Rhizobium multihospitium</name>
    <dbReference type="NCBI Taxonomy" id="410764"/>
    <lineage>
        <taxon>Bacteria</taxon>
        <taxon>Pseudomonadati</taxon>
        <taxon>Pseudomonadota</taxon>
        <taxon>Alphaproteobacteria</taxon>
        <taxon>Hyphomicrobiales</taxon>
        <taxon>Rhizobiaceae</taxon>
        <taxon>Rhizobium/Agrobacterium group</taxon>
        <taxon>Rhizobium</taxon>
    </lineage>
</organism>
<gene>
    <name evidence="1" type="ORF">GA0061103_4326</name>
</gene>
<dbReference type="AlphaFoldDB" id="A0A1C3VV50"/>
<proteinExistence type="predicted"/>
<evidence type="ECO:0000313" key="2">
    <source>
        <dbReference type="Proteomes" id="UP000199101"/>
    </source>
</evidence>
<reference evidence="2" key="1">
    <citation type="submission" date="2016-08" db="EMBL/GenBank/DDBJ databases">
        <authorList>
            <person name="Varghese N."/>
            <person name="Submissions Spin"/>
        </authorList>
    </citation>
    <scope>NUCLEOTIDE SEQUENCE [LARGE SCALE GENOMIC DNA]</scope>
    <source>
        <strain evidence="2">HAMBI 2975</strain>
    </source>
</reference>
<keyword evidence="2" id="KW-1185">Reference proteome</keyword>